<dbReference type="InterPro" id="IPR057309">
    <property type="entry name" value="PcsB_CC"/>
</dbReference>
<keyword evidence="7" id="KW-1185">Reference proteome</keyword>
<sequence>MKFSVKNSARKIALLVLGALALEIGGRGAMQNARAGVLDDIGGAISSLRGQKTRKAGAAQSARSKARSQAEQVEFLHERLLKTQRLLDAANSNYVDSFRRLRRTEQRIAEIQTRAEEVSARYENHKKQFGLRLASMQRHGQTNFLQVALGSMSLSDLSRRTAFFQALTQRDAAMQAQIKGDKTELLQSKNALLAQWKERRDLQKQAARERTRIASGEAQQMQSWKQMNNARYALLSFAIRQEQSLGDIDGKIGNLRARASQVLSENAAREARARESEARERLREFRAQAAREREEMRAQVTFRSRVRRRVVRDYTRGSTAQRTAARQREESNRNSSRSRYGTSRYRNGRSKRYNSTRRYVRSVTRNYPRVTRIDPQNLPQFAPRVGLMPRYAPRIELAPMPIEALQNPAKMSLPAH</sequence>
<dbReference type="Pfam" id="PF24568">
    <property type="entry name" value="CC_PcsB"/>
    <property type="match status" value="1"/>
</dbReference>
<evidence type="ECO:0000259" key="5">
    <source>
        <dbReference type="Pfam" id="PF24568"/>
    </source>
</evidence>
<comment type="caution">
    <text evidence="6">The sequence shown here is derived from an EMBL/GenBank/DDBJ whole genome shotgun (WGS) entry which is preliminary data.</text>
</comment>
<evidence type="ECO:0000256" key="3">
    <source>
        <dbReference type="SAM" id="MobiDB-lite"/>
    </source>
</evidence>
<feature type="signal peptide" evidence="4">
    <location>
        <begin position="1"/>
        <end position="21"/>
    </location>
</feature>
<dbReference type="RefSeq" id="WP_106380992.1">
    <property type="nucleotide sequence ID" value="NZ_NIGF01000019.1"/>
</dbReference>
<feature type="region of interest" description="Disordered" evidence="3">
    <location>
        <begin position="313"/>
        <end position="354"/>
    </location>
</feature>
<dbReference type="EMBL" id="NIGF01000019">
    <property type="protein sequence ID" value="PQV62901.1"/>
    <property type="molecule type" value="Genomic_DNA"/>
</dbReference>
<keyword evidence="1 4" id="KW-0732">Signal</keyword>
<feature type="coiled-coil region" evidence="2">
    <location>
        <begin position="101"/>
        <end position="128"/>
    </location>
</feature>
<name>A0A2S8SQ28_9BACT</name>
<dbReference type="InParanoid" id="A0A2S8SQ28"/>
<dbReference type="Gene3D" id="6.10.250.3150">
    <property type="match status" value="1"/>
</dbReference>
<accession>A0A2S8SQ28</accession>
<dbReference type="AlphaFoldDB" id="A0A2S8SQ28"/>
<keyword evidence="2" id="KW-0175">Coiled coil</keyword>
<evidence type="ECO:0000256" key="1">
    <source>
        <dbReference type="ARBA" id="ARBA00022729"/>
    </source>
</evidence>
<dbReference type="Proteomes" id="UP000237684">
    <property type="component" value="Unassembled WGS sequence"/>
</dbReference>
<evidence type="ECO:0000256" key="4">
    <source>
        <dbReference type="SAM" id="SignalP"/>
    </source>
</evidence>
<evidence type="ECO:0000313" key="7">
    <source>
        <dbReference type="Proteomes" id="UP000237684"/>
    </source>
</evidence>
<feature type="coiled-coil region" evidence="2">
    <location>
        <begin position="268"/>
        <end position="299"/>
    </location>
</feature>
<feature type="chain" id="PRO_5015641945" description="Peptidoglycan hydrolase PcsB coiled-coil domain-containing protein" evidence="4">
    <location>
        <begin position="22"/>
        <end position="416"/>
    </location>
</feature>
<reference evidence="6 7" key="1">
    <citation type="journal article" date="2018" name="Syst. Appl. Microbiol.">
        <title>Abditibacterium utsteinense sp. nov., the first cultivated member of candidate phylum FBP, isolated from ice-free Antarctic soil samples.</title>
        <authorList>
            <person name="Tahon G."/>
            <person name="Tytgat B."/>
            <person name="Lebbe L."/>
            <person name="Carlier A."/>
            <person name="Willems A."/>
        </authorList>
    </citation>
    <scope>NUCLEOTIDE SEQUENCE [LARGE SCALE GENOMIC DNA]</scope>
    <source>
        <strain evidence="6 7">LMG 29911</strain>
    </source>
</reference>
<evidence type="ECO:0000256" key="2">
    <source>
        <dbReference type="SAM" id="Coils"/>
    </source>
</evidence>
<protein>
    <recommendedName>
        <fullName evidence="5">Peptidoglycan hydrolase PcsB coiled-coil domain-containing protein</fullName>
    </recommendedName>
</protein>
<feature type="compositionally biased region" description="Low complexity" evidence="3">
    <location>
        <begin position="333"/>
        <end position="345"/>
    </location>
</feature>
<evidence type="ECO:0000313" key="6">
    <source>
        <dbReference type="EMBL" id="PQV62901.1"/>
    </source>
</evidence>
<feature type="domain" description="Peptidoglycan hydrolase PcsB coiled-coil" evidence="5">
    <location>
        <begin position="117"/>
        <end position="185"/>
    </location>
</feature>
<gene>
    <name evidence="6" type="ORF">B1R32_11941</name>
</gene>
<proteinExistence type="predicted"/>
<organism evidence="6 7">
    <name type="scientific">Abditibacterium utsteinense</name>
    <dbReference type="NCBI Taxonomy" id="1960156"/>
    <lineage>
        <taxon>Bacteria</taxon>
        <taxon>Pseudomonadati</taxon>
        <taxon>Abditibacteriota</taxon>
        <taxon>Abditibacteriia</taxon>
        <taxon>Abditibacteriales</taxon>
        <taxon>Abditibacteriaceae</taxon>
        <taxon>Abditibacterium</taxon>
    </lineage>
</organism>